<keyword evidence="1" id="KW-0812">Transmembrane</keyword>
<dbReference type="CAZy" id="GT2">
    <property type="family name" value="Glycosyltransferase Family 2"/>
</dbReference>
<dbReference type="Proteomes" id="UP000001929">
    <property type="component" value="Chromosome"/>
</dbReference>
<organism evidence="3 4">
    <name type="scientific">Rhodospirillum rubrum (strain ATCC 11170 / ATH 1.1.1 / DSM 467 / LMG 4362 / NCIMB 8255 / S1)</name>
    <dbReference type="NCBI Taxonomy" id="269796"/>
    <lineage>
        <taxon>Bacteria</taxon>
        <taxon>Pseudomonadati</taxon>
        <taxon>Pseudomonadota</taxon>
        <taxon>Alphaproteobacteria</taxon>
        <taxon>Rhodospirillales</taxon>
        <taxon>Rhodospirillaceae</taxon>
        <taxon>Rhodospirillum</taxon>
    </lineage>
</organism>
<feature type="transmembrane region" description="Helical" evidence="1">
    <location>
        <begin position="355"/>
        <end position="372"/>
    </location>
</feature>
<dbReference type="SFLD" id="SFLDS00005">
    <property type="entry name" value="Isoprenoid_Synthase_Type_I"/>
    <property type="match status" value="1"/>
</dbReference>
<evidence type="ECO:0000256" key="1">
    <source>
        <dbReference type="SAM" id="Phobius"/>
    </source>
</evidence>
<dbReference type="PANTHER" id="PTHR31480">
    <property type="entry name" value="BIFUNCTIONAL LYCOPENE CYCLASE/PHYTOENE SYNTHASE"/>
    <property type="match status" value="1"/>
</dbReference>
<dbReference type="NCBIfam" id="TIGR03465">
    <property type="entry name" value="HpnD"/>
    <property type="match status" value="1"/>
</dbReference>
<dbReference type="HOGENOM" id="CLU_400548_0_0_5"/>
<dbReference type="AlphaFoldDB" id="Q2RYC6"/>
<dbReference type="GO" id="GO:0016117">
    <property type="term" value="P:carotenoid biosynthetic process"/>
    <property type="evidence" value="ECO:0007669"/>
    <property type="project" value="InterPro"/>
</dbReference>
<evidence type="ECO:0000259" key="2">
    <source>
        <dbReference type="Pfam" id="PF00535"/>
    </source>
</evidence>
<protein>
    <submittedName>
        <fullName evidence="3">Squalene-phytoene synthase</fullName>
    </submittedName>
</protein>
<evidence type="ECO:0000313" key="3">
    <source>
        <dbReference type="EMBL" id="ABC20869.1"/>
    </source>
</evidence>
<feature type="transmembrane region" description="Helical" evidence="1">
    <location>
        <begin position="6"/>
        <end position="27"/>
    </location>
</feature>
<dbReference type="Gene3D" id="3.90.550.10">
    <property type="entry name" value="Spore Coat Polysaccharide Biosynthesis Protein SpsA, Chain A"/>
    <property type="match status" value="1"/>
</dbReference>
<sequence length="687" mass="74595">MIPPLQLSPLALVALLSLAAWAVVLLTRRRFWRCDQRLGQNTMAPGAAPAVVAVIPARDEAHTIGQTVRSLLNQSYPGRLVVVVVDDSSSDGTADAARAGAASVYDGPSRLIVVPGKPLEAGWSGKLWAVHQGLEVAAQAVPEARYVLLTDADIEHIPGNIARLVGKCERDGLVMASLMVKLRCESAWEHLLIPAFIFFFQKLYPFPLVNDPDRRVAGAAGGCILARRETLDAIGGVAAVRGALIDDCALAALLKEKGPIWLGLAGRTRSLRPNDELGDVWRMVARTAYVQLHHSPLRLIGAVIGMTLLYLVPPVSLIVGILSADFPAAVAGLVGWIGLAIIYRPTLHLYRRPPMAGLALPLAALLYTLMTIDSARRHYVGRGGEWKGRTYSGDASAGADPGPRSPAELAAHVEAITKASGTSFYGAMRILPRERRLAMYAIYAFCRVVDDIADGTAPEAEKRAELARWRDEIEALYARGGKGPEHPVARALDGPIRRFALPREDFLAVIEGMELDAGPRVRIRDITELEQYCDWVACAVGRLSNRIFGADPALSDDVARHTGLALQLTNILRDVVEDAERDRLYLPLSRLRAHGLKTTKDIDAVLVHPATAKVCAELASKAAAEFAEADRAQAACDRKTMRPAIIMKEVYRRIHAALMVRGWARLGEPVKVSRLTKLGIALRHGWL</sequence>
<dbReference type="NCBIfam" id="TIGR03469">
    <property type="entry name" value="HpnB"/>
    <property type="match status" value="1"/>
</dbReference>
<dbReference type="PhylomeDB" id="Q2RYC6"/>
<dbReference type="SFLD" id="SFLDG01212">
    <property type="entry name" value="Phytoene_synthase_like"/>
    <property type="match status" value="1"/>
</dbReference>
<dbReference type="InterPro" id="IPR001173">
    <property type="entry name" value="Glyco_trans_2-like"/>
</dbReference>
<dbReference type="eggNOG" id="COG1215">
    <property type="taxonomic scope" value="Bacteria"/>
</dbReference>
<keyword evidence="1" id="KW-1133">Transmembrane helix</keyword>
<dbReference type="EnsemblBacteria" id="ABC20869">
    <property type="protein sequence ID" value="ABC20869"/>
    <property type="gene ID" value="Rru_A0064"/>
</dbReference>
<reference evidence="3 4" key="1">
    <citation type="journal article" date="2011" name="Stand. Genomic Sci.">
        <title>Complete genome sequence of Rhodospirillum rubrum type strain (S1).</title>
        <authorList>
            <person name="Munk A.C."/>
            <person name="Copeland A."/>
            <person name="Lucas S."/>
            <person name="Lapidus A."/>
            <person name="Del Rio T.G."/>
            <person name="Barry K."/>
            <person name="Detter J.C."/>
            <person name="Hammon N."/>
            <person name="Israni S."/>
            <person name="Pitluck S."/>
            <person name="Brettin T."/>
            <person name="Bruce D."/>
            <person name="Han C."/>
            <person name="Tapia R."/>
            <person name="Gilna P."/>
            <person name="Schmutz J."/>
            <person name="Larimer F."/>
            <person name="Land M."/>
            <person name="Kyrpides N.C."/>
            <person name="Mavromatis K."/>
            <person name="Richardson P."/>
            <person name="Rohde M."/>
            <person name="Goker M."/>
            <person name="Klenk H.P."/>
            <person name="Zhang Y."/>
            <person name="Roberts G.P."/>
            <person name="Reslewic S."/>
            <person name="Schwartz D.C."/>
        </authorList>
    </citation>
    <scope>NUCLEOTIDE SEQUENCE [LARGE SCALE GENOMIC DNA]</scope>
    <source>
        <strain evidence="4">ATCC 11170 / ATH 1.1.1 / DSM 467 / LMG 4362 / NCIMB 8255 / S1</strain>
    </source>
</reference>
<dbReference type="RefSeq" id="WP_011387825.1">
    <property type="nucleotide sequence ID" value="NC_007643.1"/>
</dbReference>
<feature type="transmembrane region" description="Helical" evidence="1">
    <location>
        <begin position="299"/>
        <end position="320"/>
    </location>
</feature>
<dbReference type="GO" id="GO:0004311">
    <property type="term" value="F:geranylgeranyl diphosphate synthase activity"/>
    <property type="evidence" value="ECO:0007669"/>
    <property type="project" value="InterPro"/>
</dbReference>
<dbReference type="Pfam" id="PF00535">
    <property type="entry name" value="Glycos_transf_2"/>
    <property type="match status" value="1"/>
</dbReference>
<keyword evidence="4" id="KW-1185">Reference proteome</keyword>
<dbReference type="CDD" id="cd00683">
    <property type="entry name" value="Trans_IPPS_HH"/>
    <property type="match status" value="1"/>
</dbReference>
<dbReference type="STRING" id="269796.Rru_A0064"/>
<dbReference type="InterPro" id="IPR033904">
    <property type="entry name" value="Trans_IPPS_HH"/>
</dbReference>
<dbReference type="SUPFAM" id="SSF48576">
    <property type="entry name" value="Terpenoid synthases"/>
    <property type="match status" value="1"/>
</dbReference>
<dbReference type="InterPro" id="IPR017832">
    <property type="entry name" value="Glyco_trans_2_hopen-assoc_HpnB"/>
</dbReference>
<name>Q2RYC6_RHORT</name>
<keyword evidence="1" id="KW-0472">Membrane</keyword>
<dbReference type="eggNOG" id="COG1562">
    <property type="taxonomic scope" value="Bacteria"/>
</dbReference>
<gene>
    <name evidence="3" type="ordered locus">Rru_A0064</name>
</gene>
<feature type="transmembrane region" description="Helical" evidence="1">
    <location>
        <begin position="326"/>
        <end position="343"/>
    </location>
</feature>
<dbReference type="EMBL" id="CP000230">
    <property type="protein sequence ID" value="ABC20869.1"/>
    <property type="molecule type" value="Genomic_DNA"/>
</dbReference>
<dbReference type="InterPro" id="IPR044843">
    <property type="entry name" value="Trans_IPPS_bact-type"/>
</dbReference>
<dbReference type="InterPro" id="IPR002060">
    <property type="entry name" value="Squ/phyt_synthse"/>
</dbReference>
<dbReference type="Pfam" id="PF00494">
    <property type="entry name" value="SQS_PSY"/>
    <property type="match status" value="1"/>
</dbReference>
<dbReference type="InterPro" id="IPR029044">
    <property type="entry name" value="Nucleotide-diphossugar_trans"/>
</dbReference>
<evidence type="ECO:0000313" key="4">
    <source>
        <dbReference type="Proteomes" id="UP000001929"/>
    </source>
</evidence>
<dbReference type="InterPro" id="IPR008949">
    <property type="entry name" value="Isoprenoid_synthase_dom_sf"/>
</dbReference>
<dbReference type="SUPFAM" id="SSF53448">
    <property type="entry name" value="Nucleotide-diphospho-sugar transferases"/>
    <property type="match status" value="1"/>
</dbReference>
<proteinExistence type="predicted"/>
<feature type="domain" description="Glycosyltransferase 2-like" evidence="2">
    <location>
        <begin position="54"/>
        <end position="234"/>
    </location>
</feature>
<dbReference type="SFLD" id="SFLDG01018">
    <property type="entry name" value="Squalene/Phytoene_Synthase_Lik"/>
    <property type="match status" value="1"/>
</dbReference>
<accession>Q2RYC6</accession>
<dbReference type="PATRIC" id="fig|269796.9.peg.117"/>
<dbReference type="GO" id="GO:0051996">
    <property type="term" value="F:squalene synthase [NAD(P)H] activity"/>
    <property type="evidence" value="ECO:0007669"/>
    <property type="project" value="InterPro"/>
</dbReference>
<dbReference type="KEGG" id="rru:Rru_A0064"/>
<dbReference type="Gene3D" id="1.10.600.10">
    <property type="entry name" value="Farnesyl Diphosphate Synthase"/>
    <property type="match status" value="1"/>
</dbReference>
<dbReference type="InterPro" id="IPR017828">
    <property type="entry name" value="SQ_synth_HpnD-like"/>
</dbReference>